<protein>
    <recommendedName>
        <fullName evidence="4">DUF4038 domain-containing protein</fullName>
    </recommendedName>
</protein>
<evidence type="ECO:0000259" key="2">
    <source>
        <dbReference type="Pfam" id="PF13204"/>
    </source>
</evidence>
<proteinExistence type="predicted"/>
<dbReference type="Pfam" id="PF12904">
    <property type="entry name" value="Collagen_bind_2"/>
    <property type="match status" value="1"/>
</dbReference>
<organism evidence="3">
    <name type="scientific">marine sediment metagenome</name>
    <dbReference type="NCBI Taxonomy" id="412755"/>
    <lineage>
        <taxon>unclassified sequences</taxon>
        <taxon>metagenomes</taxon>
        <taxon>ecological metagenomes</taxon>
    </lineage>
</organism>
<dbReference type="PANTHER" id="PTHR37836:SF2">
    <property type="entry name" value="DUF4038 DOMAIN-CONTAINING PROTEIN"/>
    <property type="match status" value="1"/>
</dbReference>
<accession>X1A145</accession>
<evidence type="ECO:0008006" key="4">
    <source>
        <dbReference type="Google" id="ProtNLM"/>
    </source>
</evidence>
<comment type="caution">
    <text evidence="3">The sequence shown here is derived from an EMBL/GenBank/DDBJ whole genome shotgun (WGS) entry which is preliminary data.</text>
</comment>
<dbReference type="Gene3D" id="3.20.20.80">
    <property type="entry name" value="Glycosidases"/>
    <property type="match status" value="1"/>
</dbReference>
<dbReference type="Pfam" id="PF13204">
    <property type="entry name" value="Apiosidase"/>
    <property type="match status" value="1"/>
</dbReference>
<dbReference type="InterPro" id="IPR024749">
    <property type="entry name" value="Collagen-bd_put"/>
</dbReference>
<feature type="non-terminal residue" evidence="3">
    <location>
        <position position="1"/>
    </location>
</feature>
<feature type="domain" description="Apiosidase-like catalytic" evidence="2">
    <location>
        <begin position="3"/>
        <end position="112"/>
    </location>
</feature>
<sequence length="220" mass="24538">ASFIHDENWLAFNSMQTWNGVKLIYPMVSKDYNLKPVKPVLMAEGAYEAGSEYGFDVSPLWIRRQAYYSYLAGGHHTYGHNDSWRVLPTWKKALDAPGAFQMGILKKIFLVRKEWWYLVPDQSIFASGGQTSGEVLNLAARHKNGKWVMVYLGSKTTFSINMNKITAGDKVNAFWVEPKTGDLVSIGSFSNTGVESFSTPDGWEDAILILETSGGSIPTP</sequence>
<evidence type="ECO:0000313" key="3">
    <source>
        <dbReference type="EMBL" id="GAG75474.1"/>
    </source>
</evidence>
<dbReference type="PANTHER" id="PTHR37836">
    <property type="entry name" value="LMO1036 PROTEIN"/>
    <property type="match status" value="1"/>
</dbReference>
<evidence type="ECO:0000259" key="1">
    <source>
        <dbReference type="Pfam" id="PF12904"/>
    </source>
</evidence>
<dbReference type="EMBL" id="BART01018507">
    <property type="protein sequence ID" value="GAG75474.1"/>
    <property type="molecule type" value="Genomic_DNA"/>
</dbReference>
<gene>
    <name evidence="3" type="ORF">S01H4_34919</name>
</gene>
<reference evidence="3" key="1">
    <citation type="journal article" date="2014" name="Front. Microbiol.">
        <title>High frequency of phylogenetically diverse reductive dehalogenase-homologous genes in deep subseafloor sedimentary metagenomes.</title>
        <authorList>
            <person name="Kawai M."/>
            <person name="Futagami T."/>
            <person name="Toyoda A."/>
            <person name="Takaki Y."/>
            <person name="Nishi S."/>
            <person name="Hori S."/>
            <person name="Arai W."/>
            <person name="Tsubouchi T."/>
            <person name="Morono Y."/>
            <person name="Uchiyama I."/>
            <person name="Ito T."/>
            <person name="Fujiyama A."/>
            <person name="Inagaki F."/>
            <person name="Takami H."/>
        </authorList>
    </citation>
    <scope>NUCLEOTIDE SEQUENCE</scope>
    <source>
        <strain evidence="3">Expedition CK06-06</strain>
    </source>
</reference>
<name>X1A145_9ZZZZ</name>
<dbReference type="InterPro" id="IPR025277">
    <property type="entry name" value="Apiosidase-like_cat_dom"/>
</dbReference>
<dbReference type="AlphaFoldDB" id="X1A145"/>
<feature type="domain" description="Putative collagen-binding" evidence="1">
    <location>
        <begin position="119"/>
        <end position="211"/>
    </location>
</feature>